<dbReference type="InterPro" id="IPR025875">
    <property type="entry name" value="Leu-rich_rpt_4"/>
</dbReference>
<gene>
    <name evidence="14" type="primary">CSON011279</name>
</gene>
<evidence type="ECO:0000256" key="6">
    <source>
        <dbReference type="ARBA" id="ARBA00022846"/>
    </source>
</evidence>
<evidence type="ECO:0000256" key="5">
    <source>
        <dbReference type="ARBA" id="ARBA00022737"/>
    </source>
</evidence>
<evidence type="ECO:0000256" key="9">
    <source>
        <dbReference type="ARBA" id="ARBA00023212"/>
    </source>
</evidence>
<evidence type="ECO:0000256" key="13">
    <source>
        <dbReference type="ARBA" id="ARBA00040950"/>
    </source>
</evidence>
<evidence type="ECO:0000256" key="7">
    <source>
        <dbReference type="ARBA" id="ARBA00023054"/>
    </source>
</evidence>
<evidence type="ECO:0000256" key="2">
    <source>
        <dbReference type="ARBA" id="ARBA00004611"/>
    </source>
</evidence>
<keyword evidence="7" id="KW-0175">Coiled coil</keyword>
<evidence type="ECO:0000256" key="8">
    <source>
        <dbReference type="ARBA" id="ARBA00023069"/>
    </source>
</evidence>
<evidence type="ECO:0000256" key="10">
    <source>
        <dbReference type="ARBA" id="ARBA00023273"/>
    </source>
</evidence>
<dbReference type="GO" id="GO:0005929">
    <property type="term" value="C:cilium"/>
    <property type="evidence" value="ECO:0007669"/>
    <property type="project" value="TreeGrafter"/>
</dbReference>
<dbReference type="SUPFAM" id="SSF52075">
    <property type="entry name" value="Outer arm dynein light chain 1"/>
    <property type="match status" value="1"/>
</dbReference>
<keyword evidence="4" id="KW-0433">Leucine-rich repeat</keyword>
<keyword evidence="10" id="KW-0966">Cell projection</keyword>
<organism evidence="14">
    <name type="scientific">Culicoides sonorensis</name>
    <name type="common">Biting midge</name>
    <dbReference type="NCBI Taxonomy" id="179676"/>
    <lineage>
        <taxon>Eukaryota</taxon>
        <taxon>Metazoa</taxon>
        <taxon>Ecdysozoa</taxon>
        <taxon>Arthropoda</taxon>
        <taxon>Hexapoda</taxon>
        <taxon>Insecta</taxon>
        <taxon>Pterygota</taxon>
        <taxon>Neoptera</taxon>
        <taxon>Endopterygota</taxon>
        <taxon>Diptera</taxon>
        <taxon>Nematocera</taxon>
        <taxon>Chironomoidea</taxon>
        <taxon>Ceratopogonidae</taxon>
        <taxon>Ceratopogoninae</taxon>
        <taxon>Culicoides</taxon>
        <taxon>Monoculicoides</taxon>
    </lineage>
</organism>
<dbReference type="SMART" id="SM00365">
    <property type="entry name" value="LRR_SD22"/>
    <property type="match status" value="4"/>
</dbReference>
<sequence>MTITDNFNEEKKAKDQASALKKIIHKDIEPGVIDEEMIVNIVLSGFKDEAGRLARSETLDLNSVTVLRLEFLKILKIDHLWVMPNLKILSLAFNQIDKIENLDMLSNLIELNLSFNYIKKIENLDALIKLEILSLYGNQIRVLENIDSLENLLIFSVGENLIETYKGIERLRFLKSLRSFNIEENPIAKDFDNPMRIYIAAFLPDLKYYNYAYITPEERIQGRKKYK</sequence>
<accession>A0A336MZZ2</accession>
<comment type="subcellular location">
    <subcellularLocation>
        <location evidence="2">Cytoplasm</location>
        <location evidence="2">Cytoskeleton</location>
        <location evidence="2">Flagellum axoneme</location>
    </subcellularLocation>
</comment>
<evidence type="ECO:0000256" key="1">
    <source>
        <dbReference type="ARBA" id="ARBA00003843"/>
    </source>
</evidence>
<keyword evidence="3" id="KW-0963">Cytoplasm</keyword>
<dbReference type="EMBL" id="UFQT01004896">
    <property type="protein sequence ID" value="SSX35806.1"/>
    <property type="molecule type" value="Genomic_DNA"/>
</dbReference>
<evidence type="ECO:0000256" key="3">
    <source>
        <dbReference type="ARBA" id="ARBA00022490"/>
    </source>
</evidence>
<dbReference type="PANTHER" id="PTHR45973">
    <property type="entry name" value="PROTEIN PHOSPHATASE 1 REGULATORY SUBUNIT SDS22-RELATED"/>
    <property type="match status" value="1"/>
</dbReference>
<keyword evidence="6" id="KW-0282">Flagellum</keyword>
<dbReference type="InterPro" id="IPR050576">
    <property type="entry name" value="Cilia_flagella_integrity"/>
</dbReference>
<dbReference type="InterPro" id="IPR001611">
    <property type="entry name" value="Leu-rich_rpt"/>
</dbReference>
<keyword evidence="8" id="KW-0969">Cilium</keyword>
<evidence type="ECO:0000256" key="11">
    <source>
        <dbReference type="ARBA" id="ARBA00024433"/>
    </source>
</evidence>
<protein>
    <recommendedName>
        <fullName evidence="11">Dynein axonemal assembly factor 1 homolog</fullName>
    </recommendedName>
    <alternativeName>
        <fullName evidence="13">Dynein regulatory complex subunit 3</fullName>
    </alternativeName>
</protein>
<keyword evidence="5" id="KW-0677">Repeat</keyword>
<comment type="similarity">
    <text evidence="12">Belongs to the DRC3 family.</text>
</comment>
<keyword evidence="9" id="KW-0206">Cytoskeleton</keyword>
<evidence type="ECO:0000256" key="4">
    <source>
        <dbReference type="ARBA" id="ARBA00022614"/>
    </source>
</evidence>
<evidence type="ECO:0000256" key="12">
    <source>
        <dbReference type="ARBA" id="ARBA00038378"/>
    </source>
</evidence>
<dbReference type="Gene3D" id="3.80.10.10">
    <property type="entry name" value="Ribonuclease Inhibitor"/>
    <property type="match status" value="1"/>
</dbReference>
<dbReference type="PROSITE" id="PS51450">
    <property type="entry name" value="LRR"/>
    <property type="match status" value="3"/>
</dbReference>
<dbReference type="VEuPathDB" id="VectorBase:CSON011279"/>
<reference evidence="14" key="1">
    <citation type="submission" date="2018-07" db="EMBL/GenBank/DDBJ databases">
        <authorList>
            <person name="Quirk P.G."/>
            <person name="Krulwich T.A."/>
        </authorList>
    </citation>
    <scope>NUCLEOTIDE SEQUENCE</scope>
</reference>
<dbReference type="InterPro" id="IPR032675">
    <property type="entry name" value="LRR_dom_sf"/>
</dbReference>
<proteinExistence type="inferred from homology"/>
<dbReference type="AlphaFoldDB" id="A0A336MZZ2"/>
<evidence type="ECO:0000313" key="14">
    <source>
        <dbReference type="EMBL" id="SSX35806.1"/>
    </source>
</evidence>
<comment type="function">
    <text evidence="1">Cilium-specific protein required for cilia structures.</text>
</comment>
<dbReference type="PANTHER" id="PTHR45973:SF12">
    <property type="entry name" value="DYNEIN REGULATORY COMPLEX SUBUNIT 3"/>
    <property type="match status" value="1"/>
</dbReference>
<name>A0A336MZZ2_CULSO</name>
<dbReference type="Pfam" id="PF12799">
    <property type="entry name" value="LRR_4"/>
    <property type="match status" value="1"/>
</dbReference>